<accession>A0A0J6WT75</accession>
<protein>
    <recommendedName>
        <fullName evidence="3">Tat pathway signal sequence</fullName>
    </recommendedName>
</protein>
<dbReference type="PATRIC" id="fig|1122219.3.peg.840"/>
<evidence type="ECO:0008006" key="3">
    <source>
        <dbReference type="Google" id="ProtNLM"/>
    </source>
</evidence>
<keyword evidence="2" id="KW-1185">Reference proteome</keyword>
<proteinExistence type="predicted"/>
<evidence type="ECO:0000313" key="1">
    <source>
        <dbReference type="EMBL" id="KMO86720.1"/>
    </source>
</evidence>
<sequence>MAASVEHVSVHVASVQEAMPPLVQKRIAASIQTVGNHVFLHHDDADIRSGAEAYTYAVTDIINRVLIGYTVETIQITPGPDTVLNVQIRPWGETIRSVRLAVDYGALPEMGRRMADADLKGAQPIVENLLVGLPVDALDWANGAVKSVMESELQELLPEFYPHIVIEPGKDASVNIYLLPKLPVVRNVDIDVDAENLPKIIFLSTRKHMEQRYAGLEGLPVSFVRRHEQDIQADLQKNLADQWVIKEYKLHVQPTLSIGENTEIHLLSQTDFYDIQAGAYMDVGRDKDKHDSNDDTVIKAHLGRKVGSHHEFYSEVEFMPGSVKWNVIPGYFYRWGKYTQMGYQYETTDNSNHLWLRQYWGKRWMLRFDRDLTNQDDEVGLTYRIHEYVGLEYIVSDHDQWLRIIGYL</sequence>
<dbReference type="AlphaFoldDB" id="A0A0J6WT75"/>
<reference evidence="1 2" key="1">
    <citation type="submission" date="2015-06" db="EMBL/GenBank/DDBJ databases">
        <title>Draft genome sequence of beer spoilage bacterium Megasphaera cerevisiae type strain 20462.</title>
        <authorList>
            <person name="Kutumbaka K."/>
            <person name="Pasmowitz J."/>
            <person name="Mategko J."/>
            <person name="Reyes D."/>
            <person name="Friedrich A."/>
            <person name="Han S."/>
            <person name="Martens-Habbena W."/>
            <person name="Neal-McKinney J."/>
            <person name="Janagama H.K."/>
            <person name="Nadala C."/>
            <person name="Samadpour M."/>
        </authorList>
    </citation>
    <scope>NUCLEOTIDE SEQUENCE [LARGE SCALE GENOMIC DNA]</scope>
    <source>
        <strain evidence="1 2">DSM 20462</strain>
    </source>
</reference>
<evidence type="ECO:0000313" key="2">
    <source>
        <dbReference type="Proteomes" id="UP000036503"/>
    </source>
</evidence>
<dbReference type="EMBL" id="LEKT01000017">
    <property type="protein sequence ID" value="KMO86720.1"/>
    <property type="molecule type" value="Genomic_DNA"/>
</dbReference>
<dbReference type="OrthoDB" id="1633201at2"/>
<name>A0A0J6WT75_9FIRM</name>
<organism evidence="1 2">
    <name type="scientific">Megasphaera cerevisiae DSM 20462</name>
    <dbReference type="NCBI Taxonomy" id="1122219"/>
    <lineage>
        <taxon>Bacteria</taxon>
        <taxon>Bacillati</taxon>
        <taxon>Bacillota</taxon>
        <taxon>Negativicutes</taxon>
        <taxon>Veillonellales</taxon>
        <taxon>Veillonellaceae</taxon>
        <taxon>Megasphaera</taxon>
    </lineage>
</organism>
<dbReference type="STRING" id="39029.BSR42_08260"/>
<comment type="caution">
    <text evidence="1">The sequence shown here is derived from an EMBL/GenBank/DDBJ whole genome shotgun (WGS) entry which is preliminary data.</text>
</comment>
<dbReference type="InParanoid" id="A0A0J6WT75"/>
<gene>
    <name evidence="1" type="ORF">AB840_06710</name>
</gene>
<dbReference type="Proteomes" id="UP000036503">
    <property type="component" value="Unassembled WGS sequence"/>
</dbReference>